<feature type="transmembrane region" description="Helical" evidence="6">
    <location>
        <begin position="70"/>
        <end position="92"/>
    </location>
</feature>
<feature type="transmembrane region" description="Helical" evidence="6">
    <location>
        <begin position="126"/>
        <end position="148"/>
    </location>
</feature>
<reference evidence="9" key="1">
    <citation type="journal article" date="2019" name="Int. J. Syst. Evol. Microbiol.">
        <title>The Global Catalogue of Microorganisms (GCM) 10K type strain sequencing project: providing services to taxonomists for standard genome sequencing and annotation.</title>
        <authorList>
            <consortium name="The Broad Institute Genomics Platform"/>
            <consortium name="The Broad Institute Genome Sequencing Center for Infectious Disease"/>
            <person name="Wu L."/>
            <person name="Ma J."/>
        </authorList>
    </citation>
    <scope>NUCLEOTIDE SEQUENCE [LARGE SCALE GENOMIC DNA]</scope>
    <source>
        <strain evidence="9">KCTC 62164</strain>
    </source>
</reference>
<keyword evidence="5 6" id="KW-0472">Membrane</keyword>
<feature type="transmembrane region" description="Helical" evidence="6">
    <location>
        <begin position="217"/>
        <end position="237"/>
    </location>
</feature>
<dbReference type="InterPro" id="IPR050638">
    <property type="entry name" value="AA-Vitamin_Transporters"/>
</dbReference>
<feature type="domain" description="EamA" evidence="7">
    <location>
        <begin position="9"/>
        <end position="140"/>
    </location>
</feature>
<feature type="transmembrane region" description="Helical" evidence="6">
    <location>
        <begin position="249"/>
        <end position="268"/>
    </location>
</feature>
<feature type="domain" description="EamA" evidence="7">
    <location>
        <begin position="155"/>
        <end position="290"/>
    </location>
</feature>
<dbReference type="PANTHER" id="PTHR32322:SF2">
    <property type="entry name" value="EAMA DOMAIN-CONTAINING PROTEIN"/>
    <property type="match status" value="1"/>
</dbReference>
<evidence type="ECO:0000256" key="5">
    <source>
        <dbReference type="ARBA" id="ARBA00023136"/>
    </source>
</evidence>
<comment type="similarity">
    <text evidence="2">Belongs to the EamA transporter family.</text>
</comment>
<evidence type="ECO:0000256" key="3">
    <source>
        <dbReference type="ARBA" id="ARBA00022692"/>
    </source>
</evidence>
<feature type="transmembrane region" description="Helical" evidence="6">
    <location>
        <begin position="12"/>
        <end position="32"/>
    </location>
</feature>
<keyword evidence="4 6" id="KW-1133">Transmembrane helix</keyword>
<evidence type="ECO:0000313" key="9">
    <source>
        <dbReference type="Proteomes" id="UP001595444"/>
    </source>
</evidence>
<evidence type="ECO:0000256" key="1">
    <source>
        <dbReference type="ARBA" id="ARBA00004141"/>
    </source>
</evidence>
<feature type="transmembrane region" description="Helical" evidence="6">
    <location>
        <begin position="38"/>
        <end position="58"/>
    </location>
</feature>
<name>A0ABV7D078_9PROT</name>
<comment type="subcellular location">
    <subcellularLocation>
        <location evidence="1">Membrane</location>
        <topology evidence="1">Multi-pass membrane protein</topology>
    </subcellularLocation>
</comment>
<evidence type="ECO:0000256" key="2">
    <source>
        <dbReference type="ARBA" id="ARBA00007362"/>
    </source>
</evidence>
<keyword evidence="3 6" id="KW-0812">Transmembrane</keyword>
<dbReference type="InterPro" id="IPR037185">
    <property type="entry name" value="EmrE-like"/>
</dbReference>
<gene>
    <name evidence="8" type="ORF">ACFOKA_00395</name>
</gene>
<dbReference type="Pfam" id="PF00892">
    <property type="entry name" value="EamA"/>
    <property type="match status" value="2"/>
</dbReference>
<feature type="transmembrane region" description="Helical" evidence="6">
    <location>
        <begin position="98"/>
        <end position="117"/>
    </location>
</feature>
<organism evidence="8 9">
    <name type="scientific">Kordiimonas pumila</name>
    <dbReference type="NCBI Taxonomy" id="2161677"/>
    <lineage>
        <taxon>Bacteria</taxon>
        <taxon>Pseudomonadati</taxon>
        <taxon>Pseudomonadota</taxon>
        <taxon>Alphaproteobacteria</taxon>
        <taxon>Kordiimonadales</taxon>
        <taxon>Kordiimonadaceae</taxon>
        <taxon>Kordiimonas</taxon>
    </lineage>
</organism>
<feature type="transmembrane region" description="Helical" evidence="6">
    <location>
        <begin position="154"/>
        <end position="173"/>
    </location>
</feature>
<accession>A0ABV7D078</accession>
<dbReference type="SUPFAM" id="SSF103481">
    <property type="entry name" value="Multidrug resistance efflux transporter EmrE"/>
    <property type="match status" value="2"/>
</dbReference>
<evidence type="ECO:0000256" key="4">
    <source>
        <dbReference type="ARBA" id="ARBA00022989"/>
    </source>
</evidence>
<dbReference type="PANTHER" id="PTHR32322">
    <property type="entry name" value="INNER MEMBRANE TRANSPORTER"/>
    <property type="match status" value="1"/>
</dbReference>
<dbReference type="Gene3D" id="1.10.3730.20">
    <property type="match status" value="1"/>
</dbReference>
<dbReference type="RefSeq" id="WP_194214751.1">
    <property type="nucleotide sequence ID" value="NZ_CP061205.1"/>
</dbReference>
<proteinExistence type="inferred from homology"/>
<protein>
    <submittedName>
        <fullName evidence="8">DMT family transporter</fullName>
    </submittedName>
</protein>
<comment type="caution">
    <text evidence="8">The sequence shown here is derived from an EMBL/GenBank/DDBJ whole genome shotgun (WGS) entry which is preliminary data.</text>
</comment>
<feature type="transmembrane region" description="Helical" evidence="6">
    <location>
        <begin position="274"/>
        <end position="292"/>
    </location>
</feature>
<dbReference type="EMBL" id="JBHRSL010000001">
    <property type="protein sequence ID" value="MFC3050354.1"/>
    <property type="molecule type" value="Genomic_DNA"/>
</dbReference>
<dbReference type="InterPro" id="IPR000620">
    <property type="entry name" value="EamA_dom"/>
</dbReference>
<feature type="transmembrane region" description="Helical" evidence="6">
    <location>
        <begin position="185"/>
        <end position="205"/>
    </location>
</feature>
<keyword evidence="9" id="KW-1185">Reference proteome</keyword>
<evidence type="ECO:0000313" key="8">
    <source>
        <dbReference type="EMBL" id="MFC3050354.1"/>
    </source>
</evidence>
<evidence type="ECO:0000256" key="6">
    <source>
        <dbReference type="SAM" id="Phobius"/>
    </source>
</evidence>
<evidence type="ECO:0000259" key="7">
    <source>
        <dbReference type="Pfam" id="PF00892"/>
    </source>
</evidence>
<sequence>MQQTSEIRKGVLFGLISIMIWGSWPVVTALGMKQGMTPYELLLLRFSVASVILLPFAFRGNNSLKEWVTSLLFACTAGVTYSVASINGFTYAPANHGGVIIPGTVMLFTLTVSHFWLKERLTKQRVLGAAIIAAGLLCLSIGASTGAAHKANSWIGDCLFVLAGLLWGTYTTLIKRWPMPPLTVAARIAFVSCALMGTYHVFWGPETHFLAMPVETIALQVLWQGVFSAVVAIIFFNKAVAILGSGRTSVLNASVPAIVVVLAVIILGEIPNQIEQLGLLAIISGIVIAIMAKTAPLAPPVKECPKPL</sequence>
<dbReference type="Proteomes" id="UP001595444">
    <property type="component" value="Unassembled WGS sequence"/>
</dbReference>